<organism evidence="1">
    <name type="scientific">Arsenophonus endosymbiont of Trialeurodes vaporariorum</name>
    <dbReference type="NCBI Taxonomy" id="235567"/>
    <lineage>
        <taxon>Bacteria</taxon>
        <taxon>Pseudomonadati</taxon>
        <taxon>Pseudomonadota</taxon>
        <taxon>Gammaproteobacteria</taxon>
        <taxon>Enterobacterales</taxon>
        <taxon>Morganellaceae</taxon>
        <taxon>Arsenophonus</taxon>
    </lineage>
</organism>
<name>A0A3B0M350_9GAMM</name>
<dbReference type="EMBL" id="UFQR01000014">
    <property type="protein sequence ID" value="SSW96370.1"/>
    <property type="molecule type" value="Genomic_DNA"/>
</dbReference>
<sequence length="82" mass="9161">MREIEAEGTLSSITACLNKVAADFQSIWFRCQPSYGHKLLPSIFRQGSSFGVAYHEKKCLKNSKDAIQISLIVTKIHMSGSR</sequence>
<gene>
    <name evidence="1" type="ORF">ARTV_2759</name>
</gene>
<reference evidence="1" key="1">
    <citation type="submission" date="2018-04" db="EMBL/GenBank/DDBJ databases">
        <authorList>
            <person name="Go L.Y."/>
            <person name="Mitchell J.A."/>
        </authorList>
    </citation>
    <scope>NUCLEOTIDE SEQUENCE</scope>
    <source>
        <strain evidence="1">ARTV</strain>
    </source>
</reference>
<dbReference type="AlphaFoldDB" id="A0A3B0M350"/>
<accession>A0A3B0M350</accession>
<protein>
    <submittedName>
        <fullName evidence="1">Uncharacterized protein</fullName>
    </submittedName>
</protein>
<evidence type="ECO:0000313" key="1">
    <source>
        <dbReference type="EMBL" id="SSW96370.1"/>
    </source>
</evidence>
<proteinExistence type="predicted"/>